<dbReference type="PANTHER" id="PTHR41248:SF1">
    <property type="entry name" value="NORD PROTEIN"/>
    <property type="match status" value="1"/>
</dbReference>
<proteinExistence type="predicted"/>
<feature type="domain" description="VWFA" evidence="2">
    <location>
        <begin position="496"/>
        <end position="679"/>
    </location>
</feature>
<feature type="region of interest" description="Disordered" evidence="1">
    <location>
        <begin position="371"/>
        <end position="393"/>
    </location>
</feature>
<evidence type="ECO:0000313" key="4">
    <source>
        <dbReference type="Proteomes" id="UP000785613"/>
    </source>
</evidence>
<dbReference type="SMART" id="SM00327">
    <property type="entry name" value="VWA"/>
    <property type="match status" value="1"/>
</dbReference>
<dbReference type="CDD" id="cd01454">
    <property type="entry name" value="vWA_norD_type"/>
    <property type="match status" value="1"/>
</dbReference>
<accession>A0ABX0LK50</accession>
<dbReference type="PANTHER" id="PTHR41248">
    <property type="entry name" value="NORD PROTEIN"/>
    <property type="match status" value="1"/>
</dbReference>
<dbReference type="InterPro" id="IPR036465">
    <property type="entry name" value="vWFA_dom_sf"/>
</dbReference>
<feature type="region of interest" description="Disordered" evidence="1">
    <location>
        <begin position="321"/>
        <end position="347"/>
    </location>
</feature>
<sequence>MAEAEDVITDVARHATVYIQGLWRRQRRTPTPLRLELAEVAARLDLLAEAVFARRFRLRPAQAPAPRTWLDKLIRRDEAAPPLHALPATDGTSIWLPRSIAFDGGGADGALARYRLLLLQQAMRAVRGSASHYPFGQDGALQAFYHVLEARAADDALALLLPGMQPALQGWRRQALAARPQPGALPARLRPIETMLQAVLARQDSGASLNVPPGASPGASPGAAPAPPGAAAVLAQARRLAAASGLQGLAARLLVKDDWLGEFLPAPVLLHAVPGHGKEDAANSPGAVRSARLARRPRVRAALEGEDEPAAPGPMMVQTAQPHEQAEDAMGLQRPTDRDTDSAADDFGDSLSELAEARLLWSPGAAREVLLSDDPPDRHANNPSLALASADGERSTYPEWDWKTASYAGPGATVTVCGAAEGEQAVLDAIMRRHAAALPGVRRNFELLRAQRTRLRRQLDGDDIDLQGWIDDQAQRKAGGPPEQRLYQAERRGRRDLAVTLLVDLSGSTDGWVSGQCRVIDVEREALLMVCVALDGLGEPFSVLGFSGEGPGGVIVRPIKRFGQGYDKRVALRIAGLEPERYTRAGAAVRHASAELMTQAAGHRLLILLSDGRPNDVDQYDGRYGVEDLRQAVTEARLQGISPFCLTIDRQAASYLPAVFGECAYALLPRAQLLPTVLLGWLRKLVAA</sequence>
<dbReference type="Proteomes" id="UP000785613">
    <property type="component" value="Unassembled WGS sequence"/>
</dbReference>
<dbReference type="InterPro" id="IPR002035">
    <property type="entry name" value="VWF_A"/>
</dbReference>
<dbReference type="SUPFAM" id="SSF53300">
    <property type="entry name" value="vWA-like"/>
    <property type="match status" value="1"/>
</dbReference>
<gene>
    <name evidence="3" type="ORF">F0185_13325</name>
</gene>
<name>A0ABX0LK50_9BURK</name>
<protein>
    <submittedName>
        <fullName evidence="3">VWA domain-containing protein</fullName>
    </submittedName>
</protein>
<dbReference type="Pfam" id="PF00092">
    <property type="entry name" value="VWA"/>
    <property type="match status" value="1"/>
</dbReference>
<comment type="caution">
    <text evidence="3">The sequence shown here is derived from an EMBL/GenBank/DDBJ whole genome shotgun (WGS) entry which is preliminary data.</text>
</comment>
<dbReference type="Gene3D" id="3.40.50.410">
    <property type="entry name" value="von Willebrand factor, type A domain"/>
    <property type="match status" value="1"/>
</dbReference>
<feature type="compositionally biased region" description="Low complexity" evidence="1">
    <location>
        <begin position="211"/>
        <end position="228"/>
    </location>
</feature>
<evidence type="ECO:0000313" key="3">
    <source>
        <dbReference type="EMBL" id="NHZ34565.1"/>
    </source>
</evidence>
<evidence type="ECO:0000256" key="1">
    <source>
        <dbReference type="SAM" id="MobiDB-lite"/>
    </source>
</evidence>
<reference evidence="3 4" key="1">
    <citation type="submission" date="2019-09" db="EMBL/GenBank/DDBJ databases">
        <title>Taxonomy of Antarctic Massilia spp.: description of Massilia rubra sp. nov., Massilia aquatica sp. nov., Massilia mucilaginosa sp. nov., Massilia frigida sp. nov. isolated from streams, lakes and regoliths.</title>
        <authorList>
            <person name="Holochova P."/>
            <person name="Sedlacek I."/>
            <person name="Kralova S."/>
            <person name="Maslanova I."/>
            <person name="Busse H.-J."/>
            <person name="Stankova E."/>
            <person name="Vrbovska V."/>
            <person name="Kovarovic V."/>
            <person name="Bartak M."/>
            <person name="Svec P."/>
            <person name="Pantucek R."/>
        </authorList>
    </citation>
    <scope>NUCLEOTIDE SEQUENCE [LARGE SCALE GENOMIC DNA]</scope>
    <source>
        <strain evidence="3 4">CCM 8692</strain>
    </source>
</reference>
<keyword evidence="4" id="KW-1185">Reference proteome</keyword>
<evidence type="ECO:0000259" key="2">
    <source>
        <dbReference type="SMART" id="SM00327"/>
    </source>
</evidence>
<dbReference type="EMBL" id="VUYU01000007">
    <property type="protein sequence ID" value="NHZ34565.1"/>
    <property type="molecule type" value="Genomic_DNA"/>
</dbReference>
<organism evidence="3 4">
    <name type="scientific">Massilia rubra</name>
    <dbReference type="NCBI Taxonomy" id="2607910"/>
    <lineage>
        <taxon>Bacteria</taxon>
        <taxon>Pseudomonadati</taxon>
        <taxon>Pseudomonadota</taxon>
        <taxon>Betaproteobacteria</taxon>
        <taxon>Burkholderiales</taxon>
        <taxon>Oxalobacteraceae</taxon>
        <taxon>Telluria group</taxon>
        <taxon>Massilia</taxon>
    </lineage>
</organism>
<feature type="region of interest" description="Disordered" evidence="1">
    <location>
        <begin position="207"/>
        <end position="228"/>
    </location>
</feature>
<dbReference type="InterPro" id="IPR051928">
    <property type="entry name" value="NorD/CobT"/>
</dbReference>
<dbReference type="RefSeq" id="WP_167225148.1">
    <property type="nucleotide sequence ID" value="NZ_VUYU01000007.1"/>
</dbReference>